<evidence type="ECO:0000256" key="10">
    <source>
        <dbReference type="SAM" id="MobiDB-lite"/>
    </source>
</evidence>
<evidence type="ECO:0000256" key="5">
    <source>
        <dbReference type="ARBA" id="ARBA00022927"/>
    </source>
</evidence>
<dbReference type="InterPro" id="IPR055344">
    <property type="entry name" value="SecD_SecF_C_bact"/>
</dbReference>
<dbReference type="AlphaFoldDB" id="A0A5D0N4V2"/>
<organism evidence="12 13">
    <name type="scientific">Actinomadura chibensis</name>
    <dbReference type="NCBI Taxonomy" id="392828"/>
    <lineage>
        <taxon>Bacteria</taxon>
        <taxon>Bacillati</taxon>
        <taxon>Actinomycetota</taxon>
        <taxon>Actinomycetes</taxon>
        <taxon>Streptosporangiales</taxon>
        <taxon>Thermomonosporaceae</taxon>
        <taxon>Actinomadura</taxon>
    </lineage>
</organism>
<comment type="similarity">
    <text evidence="9">Belongs to the SecD/SecF family. SecF subfamily.</text>
</comment>
<feature type="transmembrane region" description="Helical" evidence="9">
    <location>
        <begin position="189"/>
        <end position="210"/>
    </location>
</feature>
<dbReference type="Gene3D" id="1.20.1640.10">
    <property type="entry name" value="Multidrug efflux transporter AcrB transmembrane domain"/>
    <property type="match status" value="1"/>
</dbReference>
<dbReference type="GO" id="GO:0043952">
    <property type="term" value="P:protein transport by the Sec complex"/>
    <property type="evidence" value="ECO:0007669"/>
    <property type="project" value="UniProtKB-UniRule"/>
</dbReference>
<evidence type="ECO:0000259" key="11">
    <source>
        <dbReference type="Pfam" id="PF02355"/>
    </source>
</evidence>
<dbReference type="PRINTS" id="PR01755">
    <property type="entry name" value="SECFTRNLCASE"/>
</dbReference>
<feature type="compositionally biased region" description="Basic residues" evidence="10">
    <location>
        <begin position="377"/>
        <end position="390"/>
    </location>
</feature>
<comment type="subunit">
    <text evidence="9">Forms a complex with SecD. Part of the essential Sec protein translocation apparatus which comprises SecA, SecYEG and auxiliary proteins SecDF. Other proteins may also be involved.</text>
</comment>
<gene>
    <name evidence="9 12" type="primary">secF</name>
    <name evidence="12" type="ORF">FXF69_40355</name>
</gene>
<keyword evidence="6 9" id="KW-1133">Transmembrane helix</keyword>
<dbReference type="InterPro" id="IPR048634">
    <property type="entry name" value="SecD_SecF_C"/>
</dbReference>
<evidence type="ECO:0000313" key="13">
    <source>
        <dbReference type="Proteomes" id="UP000323380"/>
    </source>
</evidence>
<keyword evidence="5 9" id="KW-0653">Protein transport</keyword>
<dbReference type="InterPro" id="IPR005665">
    <property type="entry name" value="SecF_bac"/>
</dbReference>
<comment type="subcellular location">
    <subcellularLocation>
        <location evidence="1 9">Cell membrane</location>
        <topology evidence="1 9">Multi-pass membrane protein</topology>
    </subcellularLocation>
</comment>
<evidence type="ECO:0000256" key="3">
    <source>
        <dbReference type="ARBA" id="ARBA00022475"/>
    </source>
</evidence>
<sequence length="390" mass="41180">MGLRAVTSRVYRGEISADIVGRPKIWATISGLLLALSIAGLLVQGLNFGVEFKGGSVFTFKSAGTSIEDVRGAVTGGGAHQAIVQKAGGDWRVTTESLSSAQVTEVKTNVAKKLSVAPDKISTQVVGASWGGEIQKKAWQALIVFMILIIGYLSVAFEWRMALAAVVALVHDLIITAGVYAWSGFEVTPATLLGFLTILGYSLYDAVVVFDMIKEVTKPLGPTSKTTYSEAANQALSSTLVRSLNTSLVAILPVGAILFIGTTLFGAGTLKDLSLALFVGMIVGTYSSICVATPLLVQFKEREPKYKQIRQNIARREQSTKRQAKTAKVKATAGASGGGSDDEPSGQDAADDAGGSADDVRSAVTVRKVVNTGPRQQPKRGTRQQRRGGK</sequence>
<keyword evidence="4 9" id="KW-0812">Transmembrane</keyword>
<dbReference type="EMBL" id="VSFG01000014">
    <property type="protein sequence ID" value="TYB39356.1"/>
    <property type="molecule type" value="Genomic_DNA"/>
</dbReference>
<reference evidence="12 13" key="1">
    <citation type="submission" date="2019-08" db="EMBL/GenBank/DDBJ databases">
        <title>Actinomadura sp. nov. CYP1-5 isolated from mountain soil.</title>
        <authorList>
            <person name="Songsumanus A."/>
            <person name="Kuncharoen N."/>
            <person name="Kudo T."/>
            <person name="Yuki M."/>
            <person name="Igarashi Y."/>
            <person name="Tanasupawat S."/>
        </authorList>
    </citation>
    <scope>NUCLEOTIDE SEQUENCE [LARGE SCALE GENOMIC DNA]</scope>
    <source>
        <strain evidence="12 13">JCM 14158</strain>
    </source>
</reference>
<evidence type="ECO:0000256" key="4">
    <source>
        <dbReference type="ARBA" id="ARBA00022692"/>
    </source>
</evidence>
<feature type="transmembrane region" description="Helical" evidence="9">
    <location>
        <begin position="138"/>
        <end position="155"/>
    </location>
</feature>
<feature type="transmembrane region" description="Helical" evidence="9">
    <location>
        <begin position="162"/>
        <end position="183"/>
    </location>
</feature>
<comment type="caution">
    <text evidence="12">The sequence shown here is derived from an EMBL/GenBank/DDBJ whole genome shotgun (WGS) entry which is preliminary data.</text>
</comment>
<evidence type="ECO:0000256" key="1">
    <source>
        <dbReference type="ARBA" id="ARBA00004651"/>
    </source>
</evidence>
<protein>
    <recommendedName>
        <fullName evidence="9">Protein-export membrane protein SecF</fullName>
    </recommendedName>
</protein>
<dbReference type="PANTHER" id="PTHR30081:SF8">
    <property type="entry name" value="PROTEIN TRANSLOCASE SUBUNIT SECF"/>
    <property type="match status" value="1"/>
</dbReference>
<evidence type="ECO:0000313" key="12">
    <source>
        <dbReference type="EMBL" id="TYB39356.1"/>
    </source>
</evidence>
<feature type="region of interest" description="Disordered" evidence="10">
    <location>
        <begin position="313"/>
        <end position="390"/>
    </location>
</feature>
<proteinExistence type="inferred from homology"/>
<feature type="transmembrane region" description="Helical" evidence="9">
    <location>
        <begin position="273"/>
        <end position="297"/>
    </location>
</feature>
<feature type="transmembrane region" description="Helical" evidence="9">
    <location>
        <begin position="248"/>
        <end position="267"/>
    </location>
</feature>
<dbReference type="InterPro" id="IPR022646">
    <property type="entry name" value="SecD/SecF_CS"/>
</dbReference>
<keyword evidence="8 9" id="KW-0472">Membrane</keyword>
<feature type="domain" description="Protein export membrane protein SecD/SecF C-terminal" evidence="11">
    <location>
        <begin position="110"/>
        <end position="301"/>
    </location>
</feature>
<keyword evidence="7 9" id="KW-0811">Translocation</keyword>
<dbReference type="HAMAP" id="MF_01464_B">
    <property type="entry name" value="SecF_B"/>
    <property type="match status" value="1"/>
</dbReference>
<accession>A0A5D0N4V2</accession>
<dbReference type="Pfam" id="PF07549">
    <property type="entry name" value="Sec_GG"/>
    <property type="match status" value="1"/>
</dbReference>
<dbReference type="GO" id="GO:0006605">
    <property type="term" value="P:protein targeting"/>
    <property type="evidence" value="ECO:0007669"/>
    <property type="project" value="UniProtKB-UniRule"/>
</dbReference>
<dbReference type="Pfam" id="PF02355">
    <property type="entry name" value="SecD_SecF_C"/>
    <property type="match status" value="1"/>
</dbReference>
<feature type="transmembrane region" description="Helical" evidence="9">
    <location>
        <begin position="25"/>
        <end position="46"/>
    </location>
</feature>
<evidence type="ECO:0000256" key="9">
    <source>
        <dbReference type="HAMAP-Rule" id="MF_01464"/>
    </source>
</evidence>
<dbReference type="Proteomes" id="UP000323380">
    <property type="component" value="Unassembled WGS sequence"/>
</dbReference>
<keyword evidence="2 9" id="KW-0813">Transport</keyword>
<dbReference type="STRING" id="1220554.GCA_001552135_04477"/>
<dbReference type="InterPro" id="IPR022813">
    <property type="entry name" value="SecD/SecF_arch_bac"/>
</dbReference>
<name>A0A5D0N4V2_9ACTN</name>
<comment type="function">
    <text evidence="9">Part of the Sec protein translocase complex. Interacts with the SecYEG preprotein conducting channel. SecDF uses the proton motive force (PMF) to complete protein translocation after the ATP-dependent function of SecA.</text>
</comment>
<dbReference type="InterPro" id="IPR022645">
    <property type="entry name" value="SecD/SecF_bac"/>
</dbReference>
<dbReference type="NCBIfam" id="TIGR00916">
    <property type="entry name" value="2A0604s01"/>
    <property type="match status" value="1"/>
</dbReference>
<dbReference type="GO" id="GO:0015450">
    <property type="term" value="F:protein-transporting ATPase activity"/>
    <property type="evidence" value="ECO:0007669"/>
    <property type="project" value="InterPro"/>
</dbReference>
<dbReference type="NCBIfam" id="TIGR00966">
    <property type="entry name" value="transloc_SecF"/>
    <property type="match status" value="1"/>
</dbReference>
<keyword evidence="3 9" id="KW-1003">Cell membrane</keyword>
<dbReference type="GO" id="GO:0005886">
    <property type="term" value="C:plasma membrane"/>
    <property type="evidence" value="ECO:0007669"/>
    <property type="project" value="UniProtKB-SubCell"/>
</dbReference>
<dbReference type="PANTHER" id="PTHR30081">
    <property type="entry name" value="PROTEIN-EXPORT MEMBRANE PROTEIN SEC"/>
    <property type="match status" value="1"/>
</dbReference>
<dbReference type="SUPFAM" id="SSF82866">
    <property type="entry name" value="Multidrug efflux transporter AcrB transmembrane domain"/>
    <property type="match status" value="1"/>
</dbReference>
<evidence type="ECO:0000256" key="2">
    <source>
        <dbReference type="ARBA" id="ARBA00022448"/>
    </source>
</evidence>
<evidence type="ECO:0000256" key="7">
    <source>
        <dbReference type="ARBA" id="ARBA00023010"/>
    </source>
</evidence>
<evidence type="ECO:0000256" key="6">
    <source>
        <dbReference type="ARBA" id="ARBA00022989"/>
    </source>
</evidence>
<keyword evidence="13" id="KW-1185">Reference proteome</keyword>
<evidence type="ECO:0000256" key="8">
    <source>
        <dbReference type="ARBA" id="ARBA00023136"/>
    </source>
</evidence>
<dbReference type="RefSeq" id="WP_067894403.1">
    <property type="nucleotide sequence ID" value="NZ_VSFG01000014.1"/>
</dbReference>
<feature type="compositionally biased region" description="Acidic residues" evidence="10">
    <location>
        <begin position="340"/>
        <end position="351"/>
    </location>
</feature>
<dbReference type="GO" id="GO:0065002">
    <property type="term" value="P:intracellular protein transmembrane transport"/>
    <property type="evidence" value="ECO:0007669"/>
    <property type="project" value="UniProtKB-UniRule"/>
</dbReference>